<organism evidence="2 3">
    <name type="scientific">Epilithonimonas zeae</name>
    <dbReference type="NCBI Taxonomy" id="1416779"/>
    <lineage>
        <taxon>Bacteria</taxon>
        <taxon>Pseudomonadati</taxon>
        <taxon>Bacteroidota</taxon>
        <taxon>Flavobacteriia</taxon>
        <taxon>Flavobacteriales</taxon>
        <taxon>Weeksellaceae</taxon>
        <taxon>Chryseobacterium group</taxon>
        <taxon>Epilithonimonas</taxon>
    </lineage>
</organism>
<dbReference type="Proteomes" id="UP000185207">
    <property type="component" value="Unassembled WGS sequence"/>
</dbReference>
<keyword evidence="3" id="KW-1185">Reference proteome</keyword>
<proteinExistence type="predicted"/>
<name>A0A1N6IPI5_9FLAO</name>
<feature type="region of interest" description="Disordered" evidence="1">
    <location>
        <begin position="25"/>
        <end position="85"/>
    </location>
</feature>
<gene>
    <name evidence="2" type="ORF">SAMN05444409_2865</name>
</gene>
<reference evidence="3" key="1">
    <citation type="submission" date="2016-11" db="EMBL/GenBank/DDBJ databases">
        <authorList>
            <person name="Varghese N."/>
            <person name="Submissions S."/>
        </authorList>
    </citation>
    <scope>NUCLEOTIDE SEQUENCE [LARGE SCALE GENOMIC DNA]</scope>
    <source>
        <strain evidence="3">DSM 27623</strain>
    </source>
</reference>
<feature type="compositionally biased region" description="Basic and acidic residues" evidence="1">
    <location>
        <begin position="30"/>
        <end position="42"/>
    </location>
</feature>
<dbReference type="STRING" id="1416779.SAMN05444409_2865"/>
<protein>
    <submittedName>
        <fullName evidence="2">Uncharacterized protein</fullName>
    </submittedName>
</protein>
<evidence type="ECO:0000313" key="2">
    <source>
        <dbReference type="EMBL" id="SIO33903.1"/>
    </source>
</evidence>
<evidence type="ECO:0000256" key="1">
    <source>
        <dbReference type="SAM" id="MobiDB-lite"/>
    </source>
</evidence>
<dbReference type="OrthoDB" id="1447313at2"/>
<dbReference type="EMBL" id="FSRK01000002">
    <property type="protein sequence ID" value="SIO33903.1"/>
    <property type="molecule type" value="Genomic_DNA"/>
</dbReference>
<evidence type="ECO:0000313" key="3">
    <source>
        <dbReference type="Proteomes" id="UP000185207"/>
    </source>
</evidence>
<sequence length="172" mass="19546">MKKYLYLFLISFSLTNCYTYKVSTETDETMQDKSEPKRKPEPQVKSNMQQLAVSAMADDGQANPKVNSKGPRNAKINKEKKPKPTSITEKLEAGKFFKIDVADRSYKIQVDKWESDTLVAHVIHKPKKILKFHKNQINQSTIAERRFSQPVADIITVTAYAGIGVGIWALVR</sequence>
<dbReference type="AlphaFoldDB" id="A0A1N6IPI5"/>
<dbReference type="RefSeq" id="WP_074236011.1">
    <property type="nucleotide sequence ID" value="NZ_FSRK01000002.1"/>
</dbReference>
<accession>A0A1N6IPI5</accession>